<dbReference type="EnsemblMetazoa" id="G27373.1">
    <property type="protein sequence ID" value="G27373.1:cds"/>
    <property type="gene ID" value="G27373"/>
</dbReference>
<evidence type="ECO:0000256" key="3">
    <source>
        <dbReference type="ARBA" id="ARBA00022692"/>
    </source>
</evidence>
<keyword evidence="6 7" id="KW-0472">Membrane</keyword>
<feature type="transmembrane region" description="Helical" evidence="7">
    <location>
        <begin position="21"/>
        <end position="37"/>
    </location>
</feature>
<feature type="domain" description="ER membrane protein complex subunit 7 beta-sandwich" evidence="8">
    <location>
        <begin position="64"/>
        <end position="173"/>
    </location>
</feature>
<dbReference type="OMA" id="EMENMQM"/>
<reference evidence="9" key="1">
    <citation type="submission" date="2022-08" db="UniProtKB">
        <authorList>
            <consortium name="EnsemblMetazoa"/>
        </authorList>
    </citation>
    <scope>IDENTIFICATION</scope>
    <source>
        <strain evidence="9">05x7-T-G4-1.051#20</strain>
    </source>
</reference>
<dbReference type="AlphaFoldDB" id="A0A8W8LBE1"/>
<evidence type="ECO:0000256" key="6">
    <source>
        <dbReference type="ARBA" id="ARBA00023136"/>
    </source>
</evidence>
<dbReference type="RefSeq" id="XP_011438998.1">
    <property type="nucleotide sequence ID" value="XM_011440696.4"/>
</dbReference>
<evidence type="ECO:0000313" key="9">
    <source>
        <dbReference type="EnsemblMetazoa" id="G27373.1:cds"/>
    </source>
</evidence>
<evidence type="ECO:0000256" key="4">
    <source>
        <dbReference type="ARBA" id="ARBA00022729"/>
    </source>
</evidence>
<keyword evidence="5 7" id="KW-1133">Transmembrane helix</keyword>
<evidence type="ECO:0000256" key="2">
    <source>
        <dbReference type="ARBA" id="ARBA00008880"/>
    </source>
</evidence>
<accession>A0A8W8LBE1</accession>
<evidence type="ECO:0000313" key="10">
    <source>
        <dbReference type="Proteomes" id="UP000005408"/>
    </source>
</evidence>
<evidence type="ECO:0000256" key="1">
    <source>
        <dbReference type="ARBA" id="ARBA00004167"/>
    </source>
</evidence>
<feature type="transmembrane region" description="Helical" evidence="7">
    <location>
        <begin position="166"/>
        <end position="185"/>
    </location>
</feature>
<dbReference type="GO" id="GO:0030246">
    <property type="term" value="F:carbohydrate binding"/>
    <property type="evidence" value="ECO:0007669"/>
    <property type="project" value="InterPro"/>
</dbReference>
<comment type="similarity">
    <text evidence="2">Belongs to the EMC7 family.</text>
</comment>
<dbReference type="PANTHER" id="PTHR13605">
    <property type="entry name" value="ER MEMBRANE PROTEIN COMPLEX SUBUNIT 7"/>
    <property type="match status" value="1"/>
</dbReference>
<protein>
    <recommendedName>
        <fullName evidence="8">ER membrane protein complex subunit 7 beta-sandwich domain-containing protein</fullName>
    </recommendedName>
</protein>
<dbReference type="InterPro" id="IPR039163">
    <property type="entry name" value="EMC7"/>
</dbReference>
<dbReference type="Proteomes" id="UP000005408">
    <property type="component" value="Unassembled WGS sequence"/>
</dbReference>
<dbReference type="Pfam" id="PF09430">
    <property type="entry name" value="EMC7_beta-sandw"/>
    <property type="match status" value="1"/>
</dbReference>
<organism evidence="9 10">
    <name type="scientific">Magallana gigas</name>
    <name type="common">Pacific oyster</name>
    <name type="synonym">Crassostrea gigas</name>
    <dbReference type="NCBI Taxonomy" id="29159"/>
    <lineage>
        <taxon>Eukaryota</taxon>
        <taxon>Metazoa</taxon>
        <taxon>Spiralia</taxon>
        <taxon>Lophotrochozoa</taxon>
        <taxon>Mollusca</taxon>
        <taxon>Bivalvia</taxon>
        <taxon>Autobranchia</taxon>
        <taxon>Pteriomorphia</taxon>
        <taxon>Ostreida</taxon>
        <taxon>Ostreoidea</taxon>
        <taxon>Ostreidae</taxon>
        <taxon>Magallana</taxon>
    </lineage>
</organism>
<dbReference type="SUPFAM" id="SSF49452">
    <property type="entry name" value="Starch-binding domain-like"/>
    <property type="match status" value="1"/>
</dbReference>
<name>A0A8W8LBE1_MAGGI</name>
<evidence type="ECO:0000256" key="7">
    <source>
        <dbReference type="SAM" id="Phobius"/>
    </source>
</evidence>
<dbReference type="GeneID" id="105336385"/>
<proteinExistence type="inferred from homology"/>
<dbReference type="Gene3D" id="2.60.40.1120">
    <property type="entry name" value="Carboxypeptidase-like, regulatory domain"/>
    <property type="match status" value="1"/>
</dbReference>
<keyword evidence="10" id="KW-1185">Reference proteome</keyword>
<dbReference type="InterPro" id="IPR013784">
    <property type="entry name" value="Carb-bd-like_fold"/>
</dbReference>
<comment type="subcellular location">
    <subcellularLocation>
        <location evidence="1">Membrane</location>
        <topology evidence="1">Single-pass membrane protein</topology>
    </subcellularLocation>
</comment>
<evidence type="ECO:0000259" key="8">
    <source>
        <dbReference type="Pfam" id="PF09430"/>
    </source>
</evidence>
<dbReference type="OrthoDB" id="27095at2759"/>
<dbReference type="GO" id="GO:0072546">
    <property type="term" value="C:EMC complex"/>
    <property type="evidence" value="ECO:0007669"/>
    <property type="project" value="TreeGrafter"/>
</dbReference>
<keyword evidence="4" id="KW-0732">Signal</keyword>
<evidence type="ECO:0000256" key="5">
    <source>
        <dbReference type="ARBA" id="ARBA00022989"/>
    </source>
</evidence>
<sequence length="239" mass="27201">MTTSCLGFTSLIMKIMRTQDFSIILGIFNFILVFSPICGDDSIDTEGADRFKIEGKVTLTDARNSDWLGVTRVLVDGGDYIGYLRSDGSFVVNELPSGSYVVEISNPNYIFESARVDISRKGMVRARRVNYLQFSDKTSMSYPLDLKDRQKAKYFQTREQWRITDFLMNPMVLTMVLPLLLIMVLPKLMNAADPEAQKEMQSQMKAFNDKSTVPDISEMLASWFPSTDTKKPKHKAKKK</sequence>
<keyword evidence="3 7" id="KW-0812">Transmembrane</keyword>
<dbReference type="InterPro" id="IPR019008">
    <property type="entry name" value="Beta_sandwich_EMC7"/>
</dbReference>
<dbReference type="PANTHER" id="PTHR13605:SF4">
    <property type="entry name" value="ER MEMBRANE PROTEIN COMPLEX SUBUNIT 7"/>
    <property type="match status" value="1"/>
</dbReference>
<dbReference type="KEGG" id="crg:105336385"/>